<organism evidence="2">
    <name type="scientific">Candidatus Methanophagaceae archaeon ANME-1 ERB6</name>
    <dbReference type="NCBI Taxonomy" id="2759912"/>
    <lineage>
        <taxon>Archaea</taxon>
        <taxon>Methanobacteriati</taxon>
        <taxon>Methanobacteriota</taxon>
        <taxon>Stenosarchaea group</taxon>
        <taxon>Methanomicrobia</taxon>
        <taxon>Candidatus Methanophagales</taxon>
        <taxon>Candidatus Methanophagaceae</taxon>
    </lineage>
</organism>
<dbReference type="EMBL" id="MT631526">
    <property type="protein sequence ID" value="QNO52944.1"/>
    <property type="molecule type" value="Genomic_DNA"/>
</dbReference>
<name>A0A7G9Z127_9EURY</name>
<protein>
    <submittedName>
        <fullName evidence="2">Uncharacterized protein</fullName>
    </submittedName>
</protein>
<accession>A0A7G9Z127</accession>
<gene>
    <name evidence="1" type="ORF">IEHOEKMD_00015</name>
    <name evidence="2" type="ORF">MMBEDHBC_00016</name>
</gene>
<dbReference type="EMBL" id="MT631556">
    <property type="protein sequence ID" value="QNO53961.1"/>
    <property type="molecule type" value="Genomic_DNA"/>
</dbReference>
<reference evidence="2" key="1">
    <citation type="submission" date="2020-06" db="EMBL/GenBank/DDBJ databases">
        <title>Unique genomic features of the anaerobic methanotrophic archaea.</title>
        <authorList>
            <person name="Chadwick G.L."/>
            <person name="Skennerton C.T."/>
            <person name="Laso-Perez R."/>
            <person name="Leu A.O."/>
            <person name="Speth D.R."/>
            <person name="Yu H."/>
            <person name="Morgan-Lang C."/>
            <person name="Hatzenpichler R."/>
            <person name="Goudeau D."/>
            <person name="Malmstrom R."/>
            <person name="Brazelton W.J."/>
            <person name="Woyke T."/>
            <person name="Hallam S.J."/>
            <person name="Tyson G.W."/>
            <person name="Wegener G."/>
            <person name="Boetius A."/>
            <person name="Orphan V."/>
        </authorList>
    </citation>
    <scope>NUCLEOTIDE SEQUENCE</scope>
</reference>
<evidence type="ECO:0000313" key="2">
    <source>
        <dbReference type="EMBL" id="QNO53961.1"/>
    </source>
</evidence>
<evidence type="ECO:0000313" key="1">
    <source>
        <dbReference type="EMBL" id="QNO52944.1"/>
    </source>
</evidence>
<sequence>MVVAITAGHIAGTLLQELVIPEIVTRFASKAGEKGAKLKDIEKPKWLEKK</sequence>
<dbReference type="AlphaFoldDB" id="A0A7G9Z127"/>
<proteinExistence type="predicted"/>